<gene>
    <name evidence="4" type="ORF">ACJDT4_20895</name>
</gene>
<evidence type="ECO:0000259" key="3">
    <source>
        <dbReference type="Pfam" id="PF13205"/>
    </source>
</evidence>
<reference evidence="4 5" key="1">
    <citation type="submission" date="2024-11" db="EMBL/GenBank/DDBJ databases">
        <authorList>
            <person name="Heng Y.C."/>
            <person name="Lim A.C.H."/>
            <person name="Lee J.K.Y."/>
            <person name="Kittelmann S."/>
        </authorList>
    </citation>
    <scope>NUCLEOTIDE SEQUENCE [LARGE SCALE GENOMIC DNA]</scope>
    <source>
        <strain evidence="4 5">WILCCON 0114</strain>
    </source>
</reference>
<dbReference type="EMBL" id="JBJIAA010000022">
    <property type="protein sequence ID" value="MFL0252868.1"/>
    <property type="molecule type" value="Genomic_DNA"/>
</dbReference>
<dbReference type="Proteomes" id="UP001623592">
    <property type="component" value="Unassembled WGS sequence"/>
</dbReference>
<sequence>MQNKLFYKAAAAALVVLMSLSICVPKVQAKVPSNSVTKVQAKVPSNSVTKVQANYAPKVHTNNYTKSDKSNILANHNEGNAAASSIKLAGTPSIAVSKSQVTANDASETITITNGSTHKDAWVGLYEEDQTPGEVGSMWYWYLQDSTNEEKYLDIQNGNGTANIDLNSNPSKKVQAGKTYKLVLFKDDKNDYVSEASVTFEVVDKVTPKINLSKTTNINTGETITMEASCLEVNSSSWVGIYNQSDAVDASIVPIWKENLSDLSGTGLNSNGDGNFNLDLSKVSNLKANSKYKIVLFKDAATVEAEENFDTDLDLSKTTAITLSESKVTMNDKLNITFQNGKSDAYLGLYSSSDKPSEGNSKLPKIKLSDIVPSGSGTYSIDLSTFKSSGIDLAQGSYNIIVYEVINGTYTIEGSASVNVISSPTIKVSKSVVEAGDPTEDITIENGSTEPDAWVGLYEENQVPGTVGSMYYWYLRDASSGARYLNIQNGNGKATINLNSNADKKIQPGKTYKLVLFDDDKNDYVSHASVSFQVVDKIGPSITLSKSTGVGLQEAVNAQIKFASVDSNAWVGVFNQSDAADGTKAPLWKDTLSSLTNGTLLNADGSGSFSLDLSKISNLQVNSSYKLVLFKDGGNSNVVASTNFDTMLPSIKLNSADYNLGDKVTVNVANASLNKNAWVGIYHKGKVPGQDEAPIWYESLADLNIVNGSGSFALDTLQCNLKAGEAYSLVLFKDGAFKVDSSVDFNIDGGQLLSNATLTGIEVNGNILSDFDSSTNVYNIKLPYGTTLVPTIAAIASVVGAKVEITEAPSVNGTAVIKVTALDGKTTNSYTVNFSVDTKVPTNLNDANIVNVRVSTAANNNEVTVSGNINTGIGKNVILKCLDPYGNLVNLDETSSLSNGSFTFDFTTDDVQIGNYTLMIGGDGVQKPCQQVFYFIAPWTPTPTPAPVPPPGETRQVPVVLGNGGLQNTAVQVNVTRSTDVDGKNKDTLEFSEDNASVTVQKALETNTNAAAIDITDIPGNNADKIEINIPKESTKLLGDNNISLEADTEKAKVELPKETLAALEGQDAQIQINEVEDSSQVSQNNQTVLKLAAGSTIISAPIEIKANYSGLTKITIPFKAGELPSKDKLDKFLSSLAVVIEHSDGENVVDKGTIVYDEKGNPIGISIWVDKFSNFTTVELPEDYFDGKTTYIPYKVAPDKVWSIKFSKEADKATITSENVYVLDSKGNKVDINISYDSSNLLKIAPVNKYTAGETYSLYISKKVTSKDGKALVNALKYNFTITE</sequence>
<feature type="chain" id="PRO_5047228686" evidence="2">
    <location>
        <begin position="30"/>
        <end position="1285"/>
    </location>
</feature>
<keyword evidence="5" id="KW-1185">Reference proteome</keyword>
<feature type="signal peptide" evidence="2">
    <location>
        <begin position="1"/>
        <end position="29"/>
    </location>
</feature>
<dbReference type="Pfam" id="PF13205">
    <property type="entry name" value="Big_5"/>
    <property type="match status" value="1"/>
</dbReference>
<accession>A0ABW8TKU3</accession>
<evidence type="ECO:0000313" key="4">
    <source>
        <dbReference type="EMBL" id="MFL0252868.1"/>
    </source>
</evidence>
<protein>
    <submittedName>
        <fullName evidence="4">Ig-like domain-containing protein</fullName>
    </submittedName>
</protein>
<dbReference type="InterPro" id="IPR032812">
    <property type="entry name" value="SbsA_Ig"/>
</dbReference>
<proteinExistence type="predicted"/>
<name>A0ABW8TKU3_9CLOT</name>
<evidence type="ECO:0000256" key="2">
    <source>
        <dbReference type="SAM" id="SignalP"/>
    </source>
</evidence>
<evidence type="ECO:0000256" key="1">
    <source>
        <dbReference type="ARBA" id="ARBA00022729"/>
    </source>
</evidence>
<feature type="domain" description="SbsA Ig-like" evidence="3">
    <location>
        <begin position="1197"/>
        <end position="1282"/>
    </location>
</feature>
<dbReference type="RefSeq" id="WP_406789526.1">
    <property type="nucleotide sequence ID" value="NZ_JBJIAA010000022.1"/>
</dbReference>
<keyword evidence="1 2" id="KW-0732">Signal</keyword>
<comment type="caution">
    <text evidence="4">The sequence shown here is derived from an EMBL/GenBank/DDBJ whole genome shotgun (WGS) entry which is preliminary data.</text>
</comment>
<organism evidence="4 5">
    <name type="scientific">Clostridium neuense</name>
    <dbReference type="NCBI Taxonomy" id="1728934"/>
    <lineage>
        <taxon>Bacteria</taxon>
        <taxon>Bacillati</taxon>
        <taxon>Bacillota</taxon>
        <taxon>Clostridia</taxon>
        <taxon>Eubacteriales</taxon>
        <taxon>Clostridiaceae</taxon>
        <taxon>Clostridium</taxon>
    </lineage>
</organism>
<evidence type="ECO:0000313" key="5">
    <source>
        <dbReference type="Proteomes" id="UP001623592"/>
    </source>
</evidence>